<reference evidence="3" key="1">
    <citation type="submission" date="2025-08" db="UniProtKB">
        <authorList>
            <consortium name="RefSeq"/>
        </authorList>
    </citation>
    <scope>IDENTIFICATION</scope>
    <source>
        <tissue evidence="3">Whole sample</tissue>
    </source>
</reference>
<dbReference type="KEGG" id="cvn:111115805"/>
<organism evidence="2 3">
    <name type="scientific">Crassostrea virginica</name>
    <name type="common">Eastern oyster</name>
    <dbReference type="NCBI Taxonomy" id="6565"/>
    <lineage>
        <taxon>Eukaryota</taxon>
        <taxon>Metazoa</taxon>
        <taxon>Spiralia</taxon>
        <taxon>Lophotrochozoa</taxon>
        <taxon>Mollusca</taxon>
        <taxon>Bivalvia</taxon>
        <taxon>Autobranchia</taxon>
        <taxon>Pteriomorphia</taxon>
        <taxon>Ostreida</taxon>
        <taxon>Ostreoidea</taxon>
        <taxon>Ostreidae</taxon>
        <taxon>Crassostrea</taxon>
    </lineage>
</organism>
<evidence type="ECO:0000313" key="3">
    <source>
        <dbReference type="RefSeq" id="XP_022310373.1"/>
    </source>
</evidence>
<dbReference type="RefSeq" id="XP_022310373.1">
    <property type="nucleotide sequence ID" value="XM_022454665.1"/>
</dbReference>
<accession>A0A8B8C3U5</accession>
<keyword evidence="1" id="KW-1133">Transmembrane helix</keyword>
<keyword evidence="1" id="KW-0472">Membrane</keyword>
<feature type="transmembrane region" description="Helical" evidence="1">
    <location>
        <begin position="682"/>
        <end position="706"/>
    </location>
</feature>
<evidence type="ECO:0000256" key="1">
    <source>
        <dbReference type="SAM" id="Phobius"/>
    </source>
</evidence>
<keyword evidence="1" id="KW-0812">Transmembrane</keyword>
<dbReference type="Proteomes" id="UP000694844">
    <property type="component" value="Chromosome 9"/>
</dbReference>
<name>A0A8B8C3U5_CRAVI</name>
<evidence type="ECO:0000313" key="2">
    <source>
        <dbReference type="Proteomes" id="UP000694844"/>
    </source>
</evidence>
<sequence>MGTRNYPSGKNDVLMYCYYRDENRNTLYMTIEIRPNKQHEWISVLYMNRSGSYRTEEYYGREPYPFLSVTIDKTDDCGSGLVCVTYLEASVQLDSCIIDSDRFPTYRCRAFNGRYYNISPEMNIVESIEGLKPAKMKDLVIEQQPISRTNIKATFDEGDVLQLQCTGELTNINSTAKVDIRWCKKQNGKFSVFQLQDDPITSIVQRSKNGCTIMQESVIFYHITNQDTNLEIMCESPFYTNEGDECGRRYRGINLKLDIPTTITRNQENEWSLSPILIYDEKARLNLHLVEVDGSGSTIHLLSKASSFSLNSSLSTNINWCVKTQNEDTWTKLTNVRDITEATSNSSGKINIFSEMKYHVDISDTNTHVMCEVSYSSVCGNGLASSIVSLHAVIGKGIFPASGEENKWSMSPILIYNRTTRLNPDLLEINGAGATINLFSTASIVFTEFPTSKYGINWCVQKQNDKTWRKVSLQENMTDATSTTHREMKVFSEIRYHVTIFDTYVHFLCEISNSSTCGSGVASSQILLKIVFVEENIWRMSPIVLYNQDTLLNQQLNVIDGDGTTLHLLSSASIISKNSSLPNFINWCVRKQSNDTWTKVALRGMTEATSNSSGEIKIFSEIKYFFTGLNSDIQILCEISYSSTCGTGLAASNITLHSVGNAVDTRKDEANRLNEADTSNRMTLITVVTFFFVLILICILLCLMVLCRRKEMHLCGWIVRISSEQHEIRPPTAESGSVYENQVLEQERKRTYMDLKTVSNNQEYDDLKF</sequence>
<gene>
    <name evidence="3" type="primary">LOC111115805</name>
</gene>
<protein>
    <submittedName>
        <fullName evidence="3">Uncharacterized protein LOC111115805</fullName>
    </submittedName>
</protein>
<proteinExistence type="predicted"/>
<dbReference type="GeneID" id="111115805"/>
<dbReference type="AlphaFoldDB" id="A0A8B8C3U5"/>
<keyword evidence="2" id="KW-1185">Reference proteome</keyword>